<proteinExistence type="predicted"/>
<evidence type="ECO:0000313" key="3">
    <source>
        <dbReference type="Proteomes" id="UP000051952"/>
    </source>
</evidence>
<organism evidence="2 3">
    <name type="scientific">Bodo saltans</name>
    <name type="common">Flagellated protozoan</name>
    <dbReference type="NCBI Taxonomy" id="75058"/>
    <lineage>
        <taxon>Eukaryota</taxon>
        <taxon>Discoba</taxon>
        <taxon>Euglenozoa</taxon>
        <taxon>Kinetoplastea</taxon>
        <taxon>Metakinetoplastina</taxon>
        <taxon>Eubodonida</taxon>
        <taxon>Bodonidae</taxon>
        <taxon>Bodo</taxon>
    </lineage>
</organism>
<sequence>MKLSSGGTDLLDICNGKSPVADLIRSFLVSMGDQVVHFSGEVQERSLSDLVPRWFVLTNKSIVCIPRSGLETGIFFDCRQSLDAVSQIVVDDDSPTANILTQPIIGSDSMHAKSVLFASNEIRKMFLLSLCVAKPSLPILQRRKVEDYHQSATHAAVPGTPQAHHNHGTAAQSQQRGQSGLRRSLEQSATPGHHHSRHSLHDVSSPVPKAPSVSVLAFDIADDVYSASRERLREILTDTWGDATYDSERASSRPAEEDPARAAEREKIKADLDHRERKIIQNIEFKLKYPTKPATKVQPGVEYDKAHEERLMLPDDLVDDELLGPSLYSLWREWKRTNGLVGHAGGAALSEWNLYSSNELIAALEEKEDELFGFVGQRSIRKIRNMRELVSRERKMYLNANKQTSHSPPRQKSMSFITVPKPFSLSESPFATLKSQVRLIEKHDLMAHMKEKHEQHLKSRHELHKQHLNRQLHRLSPER</sequence>
<gene>
    <name evidence="2" type="ORF">BSAL_31150</name>
</gene>
<name>A0A0S4JLM0_BODSA</name>
<feature type="region of interest" description="Disordered" evidence="1">
    <location>
        <begin position="458"/>
        <end position="479"/>
    </location>
</feature>
<dbReference type="EMBL" id="CYKH01001902">
    <property type="protein sequence ID" value="CUG91290.1"/>
    <property type="molecule type" value="Genomic_DNA"/>
</dbReference>
<accession>A0A0S4JLM0</accession>
<protein>
    <submittedName>
        <fullName evidence="2">Uncharacterized protein</fullName>
    </submittedName>
</protein>
<evidence type="ECO:0000313" key="2">
    <source>
        <dbReference type="EMBL" id="CUG91290.1"/>
    </source>
</evidence>
<keyword evidence="3" id="KW-1185">Reference proteome</keyword>
<feature type="compositionally biased region" description="Low complexity" evidence="1">
    <location>
        <begin position="172"/>
        <end position="182"/>
    </location>
</feature>
<reference evidence="3" key="1">
    <citation type="submission" date="2015-09" db="EMBL/GenBank/DDBJ databases">
        <authorList>
            <consortium name="Pathogen Informatics"/>
        </authorList>
    </citation>
    <scope>NUCLEOTIDE SEQUENCE [LARGE SCALE GENOMIC DNA]</scope>
    <source>
        <strain evidence="3">Lake Konstanz</strain>
    </source>
</reference>
<dbReference type="AlphaFoldDB" id="A0A0S4JLM0"/>
<dbReference type="Proteomes" id="UP000051952">
    <property type="component" value="Unassembled WGS sequence"/>
</dbReference>
<feature type="region of interest" description="Disordered" evidence="1">
    <location>
        <begin position="150"/>
        <end position="207"/>
    </location>
</feature>
<dbReference type="VEuPathDB" id="TriTrypDB:BSAL_31150"/>
<feature type="compositionally biased region" description="Basic residues" evidence="1">
    <location>
        <begin position="458"/>
        <end position="473"/>
    </location>
</feature>
<evidence type="ECO:0000256" key="1">
    <source>
        <dbReference type="SAM" id="MobiDB-lite"/>
    </source>
</evidence>